<evidence type="ECO:0000256" key="1">
    <source>
        <dbReference type="SAM" id="Phobius"/>
    </source>
</evidence>
<reference evidence="2" key="2">
    <citation type="submission" date="2022-10" db="EMBL/GenBank/DDBJ databases">
        <authorList>
            <person name="Trinh H.N."/>
        </authorList>
    </citation>
    <scope>NUCLEOTIDE SEQUENCE</scope>
    <source>
        <strain evidence="2">RN2-1</strain>
    </source>
</reference>
<feature type="transmembrane region" description="Helical" evidence="1">
    <location>
        <begin position="72"/>
        <end position="94"/>
    </location>
</feature>
<comment type="caution">
    <text evidence="2">The sequence shown here is derived from an EMBL/GenBank/DDBJ whole genome shotgun (WGS) entry which is preliminary data.</text>
</comment>
<keyword evidence="1" id="KW-0812">Transmembrane</keyword>
<sequence>MSATGPIAARILAVMAAACLVGAFALAILLPPLLTLTRLISSIDHSMLLALQDAVRAHLGDWTWRVLFLPVLLRPCWLVPLALGVILGGVAMSIDSGRGLPGSQRWWN</sequence>
<keyword evidence="3" id="KW-1185">Reference proteome</keyword>
<organism evidence="2 3">
    <name type="scientific">Limobrevibacterium gyesilva</name>
    <dbReference type="NCBI Taxonomy" id="2991712"/>
    <lineage>
        <taxon>Bacteria</taxon>
        <taxon>Pseudomonadati</taxon>
        <taxon>Pseudomonadota</taxon>
        <taxon>Alphaproteobacteria</taxon>
        <taxon>Acetobacterales</taxon>
        <taxon>Acetobacteraceae</taxon>
        <taxon>Limobrevibacterium</taxon>
    </lineage>
</organism>
<accession>A0AA42CGI2</accession>
<name>A0AA42CGI2_9PROT</name>
<reference evidence="2" key="1">
    <citation type="submission" date="2022-09" db="EMBL/GenBank/DDBJ databases">
        <title>Rhodovastum sp. nov. RN2-1 isolated from soil in Seongnam, South Korea.</title>
        <authorList>
            <person name="Le N.T."/>
        </authorList>
    </citation>
    <scope>NUCLEOTIDE SEQUENCE</scope>
    <source>
        <strain evidence="2">RN2-1</strain>
    </source>
</reference>
<evidence type="ECO:0000313" key="2">
    <source>
        <dbReference type="EMBL" id="MCW3473870.1"/>
    </source>
</evidence>
<dbReference type="RefSeq" id="WP_264712487.1">
    <property type="nucleotide sequence ID" value="NZ_JAPDNT010000002.1"/>
</dbReference>
<dbReference type="Proteomes" id="UP001165679">
    <property type="component" value="Unassembled WGS sequence"/>
</dbReference>
<keyword evidence="1" id="KW-0472">Membrane</keyword>
<keyword evidence="1" id="KW-1133">Transmembrane helix</keyword>
<dbReference type="EMBL" id="JAPDNT010000002">
    <property type="protein sequence ID" value="MCW3473870.1"/>
    <property type="molecule type" value="Genomic_DNA"/>
</dbReference>
<dbReference type="AlphaFoldDB" id="A0AA42CGI2"/>
<proteinExistence type="predicted"/>
<gene>
    <name evidence="2" type="ORF">OL599_04705</name>
</gene>
<evidence type="ECO:0000313" key="3">
    <source>
        <dbReference type="Proteomes" id="UP001165679"/>
    </source>
</evidence>
<protein>
    <submittedName>
        <fullName evidence="2">Uncharacterized protein</fullName>
    </submittedName>
</protein>
<feature type="transmembrane region" description="Helical" evidence="1">
    <location>
        <begin position="7"/>
        <end position="30"/>
    </location>
</feature>